<dbReference type="EMBL" id="UDJK01000003">
    <property type="protein sequence ID" value="SRC23975.1"/>
    <property type="molecule type" value="Genomic_DNA"/>
</dbReference>
<dbReference type="InterPro" id="IPR009057">
    <property type="entry name" value="Homeodomain-like_sf"/>
</dbReference>
<evidence type="ECO:0000313" key="6">
    <source>
        <dbReference type="EMBL" id="MBX8593470.1"/>
    </source>
</evidence>
<dbReference type="PROSITE" id="PS50977">
    <property type="entry name" value="HTH_TETR_2"/>
    <property type="match status" value="1"/>
</dbReference>
<dbReference type="InterPro" id="IPR039532">
    <property type="entry name" value="TetR_C_Firmicutes"/>
</dbReference>
<evidence type="ECO:0000313" key="7">
    <source>
        <dbReference type="EMBL" id="QCT58129.1"/>
    </source>
</evidence>
<proteinExistence type="predicted"/>
<keyword evidence="1 2" id="KW-0238">DNA-binding</keyword>
<dbReference type="Proteomes" id="UP000249918">
    <property type="component" value="Unassembled WGS sequence"/>
</dbReference>
<keyword evidence="3" id="KW-0812">Transmembrane</keyword>
<dbReference type="Pfam" id="PF00440">
    <property type="entry name" value="TetR_N"/>
    <property type="match status" value="1"/>
</dbReference>
<keyword evidence="3" id="KW-0472">Membrane</keyword>
<feature type="DNA-binding region" description="H-T-H motif" evidence="2">
    <location>
        <begin position="35"/>
        <end position="54"/>
    </location>
</feature>
<dbReference type="GO" id="GO:0003677">
    <property type="term" value="F:DNA binding"/>
    <property type="evidence" value="ECO:0007669"/>
    <property type="project" value="UniProtKB-UniRule"/>
</dbReference>
<dbReference type="Proteomes" id="UP000309390">
    <property type="component" value="Unassembled WGS sequence"/>
</dbReference>
<evidence type="ECO:0000313" key="10">
    <source>
        <dbReference type="Proteomes" id="UP000309390"/>
    </source>
</evidence>
<dbReference type="EMBL" id="FJNR01000002">
    <property type="protein sequence ID" value="CZQ53863.1"/>
    <property type="molecule type" value="Genomic_DNA"/>
</dbReference>
<dbReference type="PANTHER" id="PTHR43479">
    <property type="entry name" value="ACREF/ENVCD OPERON REPRESSOR-RELATED"/>
    <property type="match status" value="1"/>
</dbReference>
<dbReference type="Pfam" id="PF14278">
    <property type="entry name" value="TetR_C_8"/>
    <property type="match status" value="1"/>
</dbReference>
<dbReference type="Proteomes" id="UP000070985">
    <property type="component" value="Unassembled WGS sequence"/>
</dbReference>
<keyword evidence="3" id="KW-1133">Transmembrane helix</keyword>
<organism evidence="6 10">
    <name type="scientific">Staphylococcus aureus</name>
    <dbReference type="NCBI Taxonomy" id="1280"/>
    <lineage>
        <taxon>Bacteria</taxon>
        <taxon>Bacillati</taxon>
        <taxon>Bacillota</taxon>
        <taxon>Bacilli</taxon>
        <taxon>Bacillales</taxon>
        <taxon>Staphylococcaceae</taxon>
        <taxon>Staphylococcus</taxon>
    </lineage>
</organism>
<gene>
    <name evidence="6" type="ORF">E1948_02430</name>
    <name evidence="7" type="ORF">E1948_12495</name>
    <name evidence="5" type="ORF">ERS391062_00374</name>
    <name evidence="8" type="ORF">SAMEA1466929_01065</name>
</gene>
<dbReference type="EMBL" id="CP038850">
    <property type="protein sequence ID" value="QCT58129.1"/>
    <property type="molecule type" value="Genomic_DNA"/>
</dbReference>
<dbReference type="InterPro" id="IPR050624">
    <property type="entry name" value="HTH-type_Tx_Regulator"/>
</dbReference>
<dbReference type="RefSeq" id="WP_000372854.1">
    <property type="nucleotide sequence ID" value="NZ_AP025176.1"/>
</dbReference>
<reference evidence="7" key="3">
    <citation type="submission" date="2019-04" db="EMBL/GenBank/DDBJ databases">
        <title>Whole-genome sequencing of local methicillin-resistant S. aureus strain Lr2.</title>
        <authorList>
            <person name="Ullah N."/>
            <person name="Ali A."/>
        </authorList>
    </citation>
    <scope>NUCLEOTIDE SEQUENCE [LARGE SCALE GENOMIC DNA]</scope>
    <source>
        <strain evidence="7">Lr2</strain>
    </source>
</reference>
<name>A0AAE2ZVB6_STAAU</name>
<evidence type="ECO:0000313" key="5">
    <source>
        <dbReference type="EMBL" id="CZQ53863.1"/>
    </source>
</evidence>
<evidence type="ECO:0000256" key="3">
    <source>
        <dbReference type="SAM" id="Phobius"/>
    </source>
</evidence>
<dbReference type="Gene3D" id="1.10.357.10">
    <property type="entry name" value="Tetracycline Repressor, domain 2"/>
    <property type="match status" value="1"/>
</dbReference>
<accession>A0AAE2ZVB6</accession>
<feature type="domain" description="HTH tetR-type" evidence="4">
    <location>
        <begin position="12"/>
        <end position="72"/>
    </location>
</feature>
<protein>
    <submittedName>
        <fullName evidence="6">TetR/AcrR family transcriptional regulator</fullName>
    </submittedName>
    <submittedName>
        <fullName evidence="5">Transcriptional regulator TetR-family</fullName>
    </submittedName>
</protein>
<evidence type="ECO:0000313" key="8">
    <source>
        <dbReference type="EMBL" id="SRC23975.1"/>
    </source>
</evidence>
<dbReference type="InterPro" id="IPR001647">
    <property type="entry name" value="HTH_TetR"/>
</dbReference>
<reference evidence="5" key="1">
    <citation type="submission" date="2016-02" db="EMBL/GenBank/DDBJ databases">
        <authorList>
            <consortium name="Pathogen Informatics"/>
        </authorList>
    </citation>
    <scope>NUCLEOTIDE SEQUENCE</scope>
    <source>
        <strain evidence="5">1943STDY5698364</strain>
    </source>
</reference>
<evidence type="ECO:0000256" key="2">
    <source>
        <dbReference type="PROSITE-ProRule" id="PRU00335"/>
    </source>
</evidence>
<reference evidence="8 9" key="2">
    <citation type="submission" date="2018-06" db="EMBL/GenBank/DDBJ databases">
        <authorList>
            <consortium name="Pathogen Informatics"/>
            <person name="Doyle S."/>
        </authorList>
    </citation>
    <scope>NUCLEOTIDE SEQUENCE [LARGE SCALE GENOMIC DNA]</scope>
    <source>
        <strain evidence="8 9">EOE047</strain>
    </source>
</reference>
<reference evidence="6" key="4">
    <citation type="submission" date="2021-08" db="EMBL/GenBank/DDBJ databases">
        <title>Whole-genome sequencing of local methicillin-resistant S. aureus strain Lr2.</title>
        <authorList>
            <person name="Ali A."/>
            <person name="Ullah N."/>
        </authorList>
    </citation>
    <scope>NUCLEOTIDE SEQUENCE</scope>
    <source>
        <strain evidence="6">Lr2</strain>
    </source>
</reference>
<dbReference type="AlphaFoldDB" id="A0AAE2ZVB6"/>
<evidence type="ECO:0000313" key="9">
    <source>
        <dbReference type="Proteomes" id="UP000249918"/>
    </source>
</evidence>
<sequence length="187" mass="22147">MDQTAFTDSRVTKTINRIHDGMVNLLKMKAYNDITVKDICEKSQISRTTFYTHYKTKDDFIYSYLNTLLKVAKKKFIKERPMTQAVFFKRMIYYWLSEGQLILMLLGDESAYKLHQVIKKSLQQRIEINVVPVLNTKMLTTKEKYFLLIFMSNAIIGVLQDWVKRGYKESPKEVAEIMNKIFENAFR</sequence>
<dbReference type="SUPFAM" id="SSF46689">
    <property type="entry name" value="Homeodomain-like"/>
    <property type="match status" value="1"/>
</dbReference>
<dbReference type="EMBL" id="JAIGOF010000002">
    <property type="protein sequence ID" value="MBX8593470.1"/>
    <property type="molecule type" value="Genomic_DNA"/>
</dbReference>
<evidence type="ECO:0000256" key="1">
    <source>
        <dbReference type="ARBA" id="ARBA00023125"/>
    </source>
</evidence>
<feature type="transmembrane region" description="Helical" evidence="3">
    <location>
        <begin position="145"/>
        <end position="163"/>
    </location>
</feature>
<evidence type="ECO:0000259" key="4">
    <source>
        <dbReference type="PROSITE" id="PS50977"/>
    </source>
</evidence>
<dbReference type="PANTHER" id="PTHR43479:SF7">
    <property type="entry name" value="TETR-FAMILY TRANSCRIPTIONAL REGULATOR"/>
    <property type="match status" value="1"/>
</dbReference>